<dbReference type="RefSeq" id="WP_301193107.1">
    <property type="nucleotide sequence ID" value="NZ_JAPDPJ010000126.1"/>
</dbReference>
<name>A0AAE3M9C7_9BACT</name>
<accession>A0AAE3M9C7</accession>
<dbReference type="InterPro" id="IPR053832">
    <property type="entry name" value="DUF6924"/>
</dbReference>
<feature type="domain" description="DUF6924" evidence="1">
    <location>
        <begin position="8"/>
        <end position="109"/>
    </location>
</feature>
<gene>
    <name evidence="2" type="ORF">OM075_24075</name>
</gene>
<evidence type="ECO:0000313" key="2">
    <source>
        <dbReference type="EMBL" id="MCW3789559.1"/>
    </source>
</evidence>
<organism evidence="2 3">
    <name type="scientific">Plebeiibacterium sediminum</name>
    <dbReference type="NCBI Taxonomy" id="2992112"/>
    <lineage>
        <taxon>Bacteria</taxon>
        <taxon>Pseudomonadati</taxon>
        <taxon>Bacteroidota</taxon>
        <taxon>Bacteroidia</taxon>
        <taxon>Marinilabiliales</taxon>
        <taxon>Marinilabiliaceae</taxon>
        <taxon>Plebeiibacterium</taxon>
    </lineage>
</organism>
<dbReference type="Proteomes" id="UP001209229">
    <property type="component" value="Unassembled WGS sequence"/>
</dbReference>
<comment type="caution">
    <text evidence="2">The sequence shown here is derived from an EMBL/GenBank/DDBJ whole genome shotgun (WGS) entry which is preliminary data.</text>
</comment>
<dbReference type="EMBL" id="JAPDPJ010000126">
    <property type="protein sequence ID" value="MCW3789559.1"/>
    <property type="molecule type" value="Genomic_DNA"/>
</dbReference>
<protein>
    <recommendedName>
        <fullName evidence="1">DUF6924 domain-containing protein</fullName>
    </recommendedName>
</protein>
<proteinExistence type="predicted"/>
<evidence type="ECO:0000313" key="3">
    <source>
        <dbReference type="Proteomes" id="UP001209229"/>
    </source>
</evidence>
<dbReference type="AlphaFoldDB" id="A0AAE3M9C7"/>
<sequence length="110" mass="12852">MIPKRSGKELGFRPYVEYLSNSKFAGLKKERLLKRNENYKHLFIFIVDCITINHVEHPILCVDLYDKPGDSFRVIPSEMWGVENNLSISNMDFEEFLNATDNDGIHRGFK</sequence>
<evidence type="ECO:0000259" key="1">
    <source>
        <dbReference type="Pfam" id="PF21962"/>
    </source>
</evidence>
<dbReference type="Pfam" id="PF21962">
    <property type="entry name" value="DUF6924"/>
    <property type="match status" value="1"/>
</dbReference>
<reference evidence="2" key="1">
    <citation type="submission" date="2022-10" db="EMBL/GenBank/DDBJ databases">
        <authorList>
            <person name="Yu W.X."/>
        </authorList>
    </citation>
    <scope>NUCLEOTIDE SEQUENCE</scope>
    <source>
        <strain evidence="2">AAT</strain>
    </source>
</reference>
<keyword evidence="3" id="KW-1185">Reference proteome</keyword>